<dbReference type="PROSITE" id="PS50865">
    <property type="entry name" value="ZF_MYND_2"/>
    <property type="match status" value="1"/>
</dbReference>
<proteinExistence type="predicted"/>
<dbReference type="Pfam" id="PF01753">
    <property type="entry name" value="zf-MYND"/>
    <property type="match status" value="1"/>
</dbReference>
<comment type="caution">
    <text evidence="7">The sequence shown here is derived from an EMBL/GenBank/DDBJ whole genome shotgun (WGS) entry which is preliminary data.</text>
</comment>
<feature type="non-terminal residue" evidence="7">
    <location>
        <position position="170"/>
    </location>
</feature>
<dbReference type="Proteomes" id="UP000298030">
    <property type="component" value="Unassembled WGS sequence"/>
</dbReference>
<dbReference type="EMBL" id="QPFP01000093">
    <property type="protein sequence ID" value="TEB22362.1"/>
    <property type="molecule type" value="Genomic_DNA"/>
</dbReference>
<keyword evidence="3" id="KW-0862">Zinc</keyword>
<feature type="compositionally biased region" description="Basic and acidic residues" evidence="5">
    <location>
        <begin position="41"/>
        <end position="50"/>
    </location>
</feature>
<evidence type="ECO:0000256" key="5">
    <source>
        <dbReference type="SAM" id="MobiDB-lite"/>
    </source>
</evidence>
<feature type="region of interest" description="Disordered" evidence="5">
    <location>
        <begin position="1"/>
        <end position="78"/>
    </location>
</feature>
<keyword evidence="8" id="KW-1185">Reference proteome</keyword>
<dbReference type="Gene3D" id="6.10.140.2220">
    <property type="match status" value="1"/>
</dbReference>
<organism evidence="7 8">
    <name type="scientific">Coprinellus micaceus</name>
    <name type="common">Glistening ink-cap mushroom</name>
    <name type="synonym">Coprinus micaceus</name>
    <dbReference type="NCBI Taxonomy" id="71717"/>
    <lineage>
        <taxon>Eukaryota</taxon>
        <taxon>Fungi</taxon>
        <taxon>Dikarya</taxon>
        <taxon>Basidiomycota</taxon>
        <taxon>Agaricomycotina</taxon>
        <taxon>Agaricomycetes</taxon>
        <taxon>Agaricomycetidae</taxon>
        <taxon>Agaricales</taxon>
        <taxon>Agaricineae</taxon>
        <taxon>Psathyrellaceae</taxon>
        <taxon>Coprinellus</taxon>
    </lineage>
</organism>
<evidence type="ECO:0000256" key="3">
    <source>
        <dbReference type="ARBA" id="ARBA00022833"/>
    </source>
</evidence>
<dbReference type="SUPFAM" id="SSF144232">
    <property type="entry name" value="HIT/MYND zinc finger-like"/>
    <property type="match status" value="1"/>
</dbReference>
<keyword evidence="1" id="KW-0479">Metal-binding</keyword>
<evidence type="ECO:0000259" key="6">
    <source>
        <dbReference type="PROSITE" id="PS50865"/>
    </source>
</evidence>
<feature type="compositionally biased region" description="Polar residues" evidence="5">
    <location>
        <begin position="53"/>
        <end position="62"/>
    </location>
</feature>
<evidence type="ECO:0000256" key="2">
    <source>
        <dbReference type="ARBA" id="ARBA00022771"/>
    </source>
</evidence>
<dbReference type="STRING" id="71717.A0A4Y7SKR6"/>
<evidence type="ECO:0000256" key="1">
    <source>
        <dbReference type="ARBA" id="ARBA00022723"/>
    </source>
</evidence>
<evidence type="ECO:0000313" key="8">
    <source>
        <dbReference type="Proteomes" id="UP000298030"/>
    </source>
</evidence>
<dbReference type="Gene3D" id="1.10.220.160">
    <property type="match status" value="1"/>
</dbReference>
<protein>
    <recommendedName>
        <fullName evidence="6">MYND-type domain-containing protein</fullName>
    </recommendedName>
</protein>
<keyword evidence="2 4" id="KW-0863">Zinc-finger</keyword>
<dbReference type="InterPro" id="IPR002893">
    <property type="entry name" value="Znf_MYND"/>
</dbReference>
<dbReference type="AlphaFoldDB" id="A0A4Y7SKR6"/>
<reference evidence="7 8" key="1">
    <citation type="journal article" date="2019" name="Nat. Ecol. Evol.">
        <title>Megaphylogeny resolves global patterns of mushroom evolution.</title>
        <authorList>
            <person name="Varga T."/>
            <person name="Krizsan K."/>
            <person name="Foldi C."/>
            <person name="Dima B."/>
            <person name="Sanchez-Garcia M."/>
            <person name="Sanchez-Ramirez S."/>
            <person name="Szollosi G.J."/>
            <person name="Szarkandi J.G."/>
            <person name="Papp V."/>
            <person name="Albert L."/>
            <person name="Andreopoulos W."/>
            <person name="Angelini C."/>
            <person name="Antonin V."/>
            <person name="Barry K.W."/>
            <person name="Bougher N.L."/>
            <person name="Buchanan P."/>
            <person name="Buyck B."/>
            <person name="Bense V."/>
            <person name="Catcheside P."/>
            <person name="Chovatia M."/>
            <person name="Cooper J."/>
            <person name="Damon W."/>
            <person name="Desjardin D."/>
            <person name="Finy P."/>
            <person name="Geml J."/>
            <person name="Haridas S."/>
            <person name="Hughes K."/>
            <person name="Justo A."/>
            <person name="Karasinski D."/>
            <person name="Kautmanova I."/>
            <person name="Kiss B."/>
            <person name="Kocsube S."/>
            <person name="Kotiranta H."/>
            <person name="LaButti K.M."/>
            <person name="Lechner B.E."/>
            <person name="Liimatainen K."/>
            <person name="Lipzen A."/>
            <person name="Lukacs Z."/>
            <person name="Mihaltcheva S."/>
            <person name="Morgado L.N."/>
            <person name="Niskanen T."/>
            <person name="Noordeloos M.E."/>
            <person name="Ohm R.A."/>
            <person name="Ortiz-Santana B."/>
            <person name="Ovrebo C."/>
            <person name="Racz N."/>
            <person name="Riley R."/>
            <person name="Savchenko A."/>
            <person name="Shiryaev A."/>
            <person name="Soop K."/>
            <person name="Spirin V."/>
            <person name="Szebenyi C."/>
            <person name="Tomsovsky M."/>
            <person name="Tulloss R.E."/>
            <person name="Uehling J."/>
            <person name="Grigoriev I.V."/>
            <person name="Vagvolgyi C."/>
            <person name="Papp T."/>
            <person name="Martin F.M."/>
            <person name="Miettinen O."/>
            <person name="Hibbett D.S."/>
            <person name="Nagy L.G."/>
        </authorList>
    </citation>
    <scope>NUCLEOTIDE SEQUENCE [LARGE SCALE GENOMIC DNA]</scope>
    <source>
        <strain evidence="7 8">FP101781</strain>
    </source>
</reference>
<evidence type="ECO:0000313" key="7">
    <source>
        <dbReference type="EMBL" id="TEB22362.1"/>
    </source>
</evidence>
<dbReference type="GO" id="GO:0008270">
    <property type="term" value="F:zinc ion binding"/>
    <property type="evidence" value="ECO:0007669"/>
    <property type="project" value="UniProtKB-KW"/>
</dbReference>
<gene>
    <name evidence="7" type="ORF">FA13DRAFT_1778853</name>
</gene>
<dbReference type="OrthoDB" id="265717at2759"/>
<accession>A0A4Y7SKR6</accession>
<feature type="domain" description="MYND-type" evidence="6">
    <location>
        <begin position="89"/>
        <end position="126"/>
    </location>
</feature>
<sequence length="170" mass="18674">MSDFQSLKNARKQREGQAPFVSQSGGTLPVREMKNTGSSEEEMKIDREDQALETANSSTSEGAATDPGDSDDEGDRKGALLDDELQTGCFGVGDGVDLKRCTGCKIVRYCTPACQTRDWTFHKHECNALHQWMKAASAESPGEARPPSDAIRCLGRILWRIQKLGASHIW</sequence>
<evidence type="ECO:0000256" key="4">
    <source>
        <dbReference type="PROSITE-ProRule" id="PRU00134"/>
    </source>
</evidence>
<name>A0A4Y7SKR6_COPMI</name>